<feature type="compositionally biased region" description="Polar residues" evidence="1">
    <location>
        <begin position="60"/>
        <end position="72"/>
    </location>
</feature>
<feature type="compositionally biased region" description="Polar residues" evidence="1">
    <location>
        <begin position="1"/>
        <end position="18"/>
    </location>
</feature>
<accession>A0AAP0KX17</accession>
<feature type="region of interest" description="Disordered" evidence="1">
    <location>
        <begin position="60"/>
        <end position="85"/>
    </location>
</feature>
<evidence type="ECO:0000313" key="3">
    <source>
        <dbReference type="Proteomes" id="UP001419268"/>
    </source>
</evidence>
<feature type="region of interest" description="Disordered" evidence="1">
    <location>
        <begin position="222"/>
        <end position="245"/>
    </location>
</feature>
<sequence>MGWFGNSSPVESVVGSTETESDEEDFLAAFMARSMLNDLDPSEPHKARVVAGSPQSTLCAVGSCSSRGSPNGPSQVSSPPSTPVNGKDDAWELLYAAAGQVVRIKMNDEGSNYFRGGGGGGRGLLGPPRKLSPVPSQNLNNSNHGYFSNQGLLTPQQQMQLNQYNQLKQQQQQQQQQQCSGAVWGRQGKMMQQQTQQQHLQFNGGSRPGAYVNSRCGRPLGLPSSAWPPLQPPQTQPPSQQAGSGMRAVFLDGSGTRRECAGTGVFLPRTNRNPEPRKKPGCSTVLLPARVVQALNLNFDDLGGAQTRYVNGLGPVGSNPAVSQQKRHYRPQQAHIKHELRLPQEWTY</sequence>
<dbReference type="AlphaFoldDB" id="A0AAP0KX17"/>
<evidence type="ECO:0000313" key="2">
    <source>
        <dbReference type="EMBL" id="KAK9158925.1"/>
    </source>
</evidence>
<organism evidence="2 3">
    <name type="scientific">Stephania cephalantha</name>
    <dbReference type="NCBI Taxonomy" id="152367"/>
    <lineage>
        <taxon>Eukaryota</taxon>
        <taxon>Viridiplantae</taxon>
        <taxon>Streptophyta</taxon>
        <taxon>Embryophyta</taxon>
        <taxon>Tracheophyta</taxon>
        <taxon>Spermatophyta</taxon>
        <taxon>Magnoliopsida</taxon>
        <taxon>Ranunculales</taxon>
        <taxon>Menispermaceae</taxon>
        <taxon>Menispermoideae</taxon>
        <taxon>Cissampelideae</taxon>
        <taxon>Stephania</taxon>
    </lineage>
</organism>
<dbReference type="Proteomes" id="UP001419268">
    <property type="component" value="Unassembled WGS sequence"/>
</dbReference>
<dbReference type="PANTHER" id="PTHR33356:SF5">
    <property type="entry name" value="TIP41-LIKE PROTEIN"/>
    <property type="match status" value="1"/>
</dbReference>
<reference evidence="2 3" key="1">
    <citation type="submission" date="2024-01" db="EMBL/GenBank/DDBJ databases">
        <title>Genome assemblies of Stephania.</title>
        <authorList>
            <person name="Yang L."/>
        </authorList>
    </citation>
    <scope>NUCLEOTIDE SEQUENCE [LARGE SCALE GENOMIC DNA]</scope>
    <source>
        <strain evidence="2">JXDWG</strain>
        <tissue evidence="2">Leaf</tissue>
    </source>
</reference>
<proteinExistence type="predicted"/>
<feature type="region of interest" description="Disordered" evidence="1">
    <location>
        <begin position="190"/>
        <end position="209"/>
    </location>
</feature>
<comment type="caution">
    <text evidence="2">The sequence shown here is derived from an EMBL/GenBank/DDBJ whole genome shotgun (WGS) entry which is preliminary data.</text>
</comment>
<dbReference type="EMBL" id="JBBNAG010000002">
    <property type="protein sequence ID" value="KAK9158925.1"/>
    <property type="molecule type" value="Genomic_DNA"/>
</dbReference>
<gene>
    <name evidence="2" type="ORF">Scep_005499</name>
</gene>
<keyword evidence="3" id="KW-1185">Reference proteome</keyword>
<feature type="region of interest" description="Disordered" evidence="1">
    <location>
        <begin position="1"/>
        <end position="22"/>
    </location>
</feature>
<name>A0AAP0KX17_9MAGN</name>
<dbReference type="PANTHER" id="PTHR33356">
    <property type="entry name" value="TIP41-LIKE PROTEIN"/>
    <property type="match status" value="1"/>
</dbReference>
<feature type="compositionally biased region" description="Low complexity" evidence="1">
    <location>
        <begin position="192"/>
        <end position="201"/>
    </location>
</feature>
<protein>
    <submittedName>
        <fullName evidence="2">Uncharacterized protein</fullName>
    </submittedName>
</protein>
<evidence type="ECO:0000256" key="1">
    <source>
        <dbReference type="SAM" id="MobiDB-lite"/>
    </source>
</evidence>